<feature type="compositionally biased region" description="Polar residues" evidence="2">
    <location>
        <begin position="100"/>
        <end position="116"/>
    </location>
</feature>
<evidence type="ECO:0000256" key="2">
    <source>
        <dbReference type="SAM" id="MobiDB-lite"/>
    </source>
</evidence>
<feature type="region of interest" description="Disordered" evidence="2">
    <location>
        <begin position="806"/>
        <end position="868"/>
    </location>
</feature>
<feature type="region of interest" description="Disordered" evidence="2">
    <location>
        <begin position="742"/>
        <end position="785"/>
    </location>
</feature>
<comment type="caution">
    <text evidence="4">The sequence shown here is derived from an EMBL/GenBank/DDBJ whole genome shotgun (WGS) entry which is preliminary data.</text>
</comment>
<feature type="region of interest" description="Disordered" evidence="2">
    <location>
        <begin position="332"/>
        <end position="371"/>
    </location>
</feature>
<accession>A0ABQ7JK91</accession>
<feature type="compositionally biased region" description="Polar residues" evidence="2">
    <location>
        <begin position="61"/>
        <end position="89"/>
    </location>
</feature>
<dbReference type="CDD" id="cd00159">
    <property type="entry name" value="RhoGAP"/>
    <property type="match status" value="1"/>
</dbReference>
<dbReference type="InterPro" id="IPR050729">
    <property type="entry name" value="Rho-GAP"/>
</dbReference>
<feature type="compositionally biased region" description="Low complexity" evidence="2">
    <location>
        <begin position="272"/>
        <end position="286"/>
    </location>
</feature>
<dbReference type="PANTHER" id="PTHR23176:SF129">
    <property type="entry name" value="RHO GTPASE ACTIVATING PROTEIN AT 16F, ISOFORM E-RELATED"/>
    <property type="match status" value="1"/>
</dbReference>
<feature type="compositionally biased region" description="Basic and acidic residues" evidence="2">
    <location>
        <begin position="1"/>
        <end position="12"/>
    </location>
</feature>
<feature type="compositionally biased region" description="Polar residues" evidence="2">
    <location>
        <begin position="179"/>
        <end position="195"/>
    </location>
</feature>
<feature type="compositionally biased region" description="Low complexity" evidence="2">
    <location>
        <begin position="199"/>
        <end position="213"/>
    </location>
</feature>
<dbReference type="InterPro" id="IPR000198">
    <property type="entry name" value="RhoGAP_dom"/>
</dbReference>
<dbReference type="PROSITE" id="PS50238">
    <property type="entry name" value="RHOGAP"/>
    <property type="match status" value="1"/>
</dbReference>
<feature type="compositionally biased region" description="Basic and acidic residues" evidence="2">
    <location>
        <begin position="830"/>
        <end position="839"/>
    </location>
</feature>
<protein>
    <recommendedName>
        <fullName evidence="3">Rho-GAP domain-containing protein</fullName>
    </recommendedName>
</protein>
<feature type="compositionally biased region" description="Low complexity" evidence="2">
    <location>
        <begin position="847"/>
        <end position="856"/>
    </location>
</feature>
<gene>
    <name evidence="4" type="ORF">BGZ96_002712</name>
</gene>
<feature type="region of interest" description="Disordered" evidence="2">
    <location>
        <begin position="272"/>
        <end position="292"/>
    </location>
</feature>
<dbReference type="PANTHER" id="PTHR23176">
    <property type="entry name" value="RHO/RAC/CDC GTPASE-ACTIVATING PROTEIN"/>
    <property type="match status" value="1"/>
</dbReference>
<evidence type="ECO:0000259" key="3">
    <source>
        <dbReference type="PROSITE" id="PS50238"/>
    </source>
</evidence>
<name>A0ABQ7JK91_9FUNG</name>
<feature type="compositionally biased region" description="Basic and acidic residues" evidence="2">
    <location>
        <begin position="90"/>
        <end position="99"/>
    </location>
</feature>
<dbReference type="SUPFAM" id="SSF48350">
    <property type="entry name" value="GTPase activation domain, GAP"/>
    <property type="match status" value="1"/>
</dbReference>
<evidence type="ECO:0000313" key="5">
    <source>
        <dbReference type="Proteomes" id="UP001194696"/>
    </source>
</evidence>
<keyword evidence="5" id="KW-1185">Reference proteome</keyword>
<dbReference type="Pfam" id="PF00620">
    <property type="entry name" value="RhoGAP"/>
    <property type="match status" value="1"/>
</dbReference>
<dbReference type="Gene3D" id="1.10.555.10">
    <property type="entry name" value="Rho GTPase activation protein"/>
    <property type="match status" value="1"/>
</dbReference>
<dbReference type="InterPro" id="IPR008936">
    <property type="entry name" value="Rho_GTPase_activation_prot"/>
</dbReference>
<dbReference type="SMART" id="SM00324">
    <property type="entry name" value="RhoGAP"/>
    <property type="match status" value="1"/>
</dbReference>
<proteinExistence type="predicted"/>
<feature type="compositionally biased region" description="Polar residues" evidence="2">
    <location>
        <begin position="18"/>
        <end position="28"/>
    </location>
</feature>
<keyword evidence="1" id="KW-0343">GTPase activation</keyword>
<feature type="compositionally biased region" description="Polar residues" evidence="2">
    <location>
        <begin position="230"/>
        <end position="245"/>
    </location>
</feature>
<dbReference type="EMBL" id="JAAAIM010001520">
    <property type="protein sequence ID" value="KAG0277797.1"/>
    <property type="molecule type" value="Genomic_DNA"/>
</dbReference>
<evidence type="ECO:0000313" key="4">
    <source>
        <dbReference type="EMBL" id="KAG0277797.1"/>
    </source>
</evidence>
<organism evidence="4 5">
    <name type="scientific">Linnemannia gamsii</name>
    <dbReference type="NCBI Taxonomy" id="64522"/>
    <lineage>
        <taxon>Eukaryota</taxon>
        <taxon>Fungi</taxon>
        <taxon>Fungi incertae sedis</taxon>
        <taxon>Mucoromycota</taxon>
        <taxon>Mortierellomycotina</taxon>
        <taxon>Mortierellomycetes</taxon>
        <taxon>Mortierellales</taxon>
        <taxon>Mortierellaceae</taxon>
        <taxon>Linnemannia</taxon>
    </lineage>
</organism>
<dbReference type="Proteomes" id="UP001194696">
    <property type="component" value="Unassembled WGS sequence"/>
</dbReference>
<feature type="region of interest" description="Disordered" evidence="2">
    <location>
        <begin position="1"/>
        <end position="257"/>
    </location>
</feature>
<sequence length="868" mass="94670">MPEADCIGKEPPPKPTRIRTSSKTTPPGTINAPMLNDSTFPSTRAPIPLPRHNLRPVPPFDSNSAAHSSLKSQGPPTDDSFATSGQSSLRKTDFPRGRETSSVAPESSNIPRTTSDAPGRAPLPPPKPKRISLAPQPKAKPLSLQSVPLQPKVDNPIRSTSSPAAIPPTANKPAALSLSAPTNPVRTQGMSQSQELLRPKFASAPLSSSSPAPVKKPRSAEHSVDGQPVQLDQTPRLNRHQWQLQSSSPPHPPVSASAGVRAVVIPTLDSSRVDSTLSSSGPTSPGVNPTLLGARSRLRSTSDAKASTSYSVAFPQTTKALSPPISTVDGGYFGSADMRGHSGTSQLPTYPSRHNGGYGEPSDEAQEPGSPAAAVTLTASLHKIQALAHEQTERMKQINYNEKKADLAEVVYEKSSVWRARGAEWGGIAKKAWDDRGGMGGIAGGLADRWKRRADGTNEGQEDYSRSIIADQIFGIPLEEAVRLSKISATTGVPAVISRCIEYLDIMGVEEVGLYRVPGSTSNVARLKAMFDHGHDYDFLQKGNAPQNPHDVATLLKLYFRELPSPVIPSDTMTTFNNIDFSDAKRQHQQQLRDALGLLSLENYILLGTLCHHLSNLADYENCTKMNISNLGLIFCPTLQIGSVLFKNLLGGDGSDEERRKGLLAVWSDLERKHEEMENLEMIKDFEMGLELEKEEERLSKYQSNGHNSSHQQYFDIAQDNDISKDRQSWEEFGRINLETTTTTTRHSRVGSDPRRNGKVILSPDTTLMEPSHLSSSTRTKPPAETTFDLYDELMTKEIDEATSTPLIDFSVNDDDESEQAQLRWRRHAREPATNRRTESLPARGSAATTTATNTTQHERVPAVSARY</sequence>
<feature type="domain" description="Rho-GAP" evidence="3">
    <location>
        <begin position="476"/>
        <end position="678"/>
    </location>
</feature>
<evidence type="ECO:0000256" key="1">
    <source>
        <dbReference type="ARBA" id="ARBA00022468"/>
    </source>
</evidence>
<reference evidence="4 5" key="1">
    <citation type="journal article" date="2020" name="Fungal Divers.">
        <title>Resolving the Mortierellaceae phylogeny through synthesis of multi-gene phylogenetics and phylogenomics.</title>
        <authorList>
            <person name="Vandepol N."/>
            <person name="Liber J."/>
            <person name="Desiro A."/>
            <person name="Na H."/>
            <person name="Kennedy M."/>
            <person name="Barry K."/>
            <person name="Grigoriev I.V."/>
            <person name="Miller A.N."/>
            <person name="O'Donnell K."/>
            <person name="Stajich J.E."/>
            <person name="Bonito G."/>
        </authorList>
    </citation>
    <scope>NUCLEOTIDE SEQUENCE [LARGE SCALE GENOMIC DNA]</scope>
    <source>
        <strain evidence="4 5">AD045</strain>
    </source>
</reference>